<proteinExistence type="predicted"/>
<dbReference type="EMBL" id="CP003332">
    <property type="protein sequence ID" value="AFJ61089.1"/>
    <property type="molecule type" value="Genomic_DNA"/>
</dbReference>
<organism evidence="1 2">
    <name type="scientific">Bacillus amyloliquefaciens (strain Y2)</name>
    <name type="common">Bacillus amyloliquefaciens subsp. plantarum (strain B9601-Y2)</name>
    <dbReference type="NCBI Taxonomy" id="1155777"/>
    <lineage>
        <taxon>Bacteria</taxon>
        <taxon>Bacillati</taxon>
        <taxon>Bacillota</taxon>
        <taxon>Bacilli</taxon>
        <taxon>Bacillales</taxon>
        <taxon>Bacillaceae</taxon>
        <taxon>Bacillus</taxon>
        <taxon>Bacillus amyloliquefaciens group</taxon>
    </lineage>
</organism>
<gene>
    <name evidence="1" type="ORF">MUS_1058</name>
</gene>
<accession>I2C365</accession>
<dbReference type="HOGENOM" id="CLU_3437551_0_0_9"/>
<dbReference type="KEGG" id="bqy:MUS_1058"/>
<reference evidence="1 2" key="1">
    <citation type="journal article" date="2012" name="J. Biotechnol.">
        <title>Genome sequence of the plant growth promoting strain Bacillus amyloliquefaciens subsp. plantarum B9601-Y2 and expression of mersacidin and other secondary metabolites.</title>
        <authorList>
            <person name="He P."/>
            <person name="Hao K."/>
            <person name="Blom J."/>
            <person name="Ruckert C."/>
            <person name="Vater J."/>
            <person name="Mao Z."/>
            <person name="Wu Y."/>
            <person name="Hou M."/>
            <person name="He P."/>
            <person name="He Y."/>
            <person name="Borriss R."/>
        </authorList>
    </citation>
    <scope>NUCLEOTIDE SEQUENCE [LARGE SCALE GENOMIC DNA]</scope>
    <source>
        <strain evidence="1">Y2</strain>
    </source>
</reference>
<evidence type="ECO:0000313" key="1">
    <source>
        <dbReference type="EMBL" id="AFJ61089.1"/>
    </source>
</evidence>
<evidence type="ECO:0000313" key="2">
    <source>
        <dbReference type="Proteomes" id="UP000002878"/>
    </source>
</evidence>
<sequence length="11" mass="1267">MPQRAPLPQDD</sequence>
<dbReference type="Proteomes" id="UP000002878">
    <property type="component" value="Chromosome"/>
</dbReference>
<protein>
    <submittedName>
        <fullName evidence="1">Uncharacterized protein</fullName>
    </submittedName>
</protein>
<name>I2C365_BACAY</name>